<reference evidence="2" key="1">
    <citation type="submission" date="2023-06" db="EMBL/GenBank/DDBJ databases">
        <authorList>
            <person name="Kurt Z."/>
        </authorList>
    </citation>
    <scope>NUCLEOTIDE SEQUENCE</scope>
</reference>
<feature type="transmembrane region" description="Helical" evidence="1">
    <location>
        <begin position="117"/>
        <end position="141"/>
    </location>
</feature>
<keyword evidence="1" id="KW-0812">Transmembrane</keyword>
<keyword evidence="1" id="KW-0472">Membrane</keyword>
<accession>A0AA86PX69</accession>
<reference evidence="3 4" key="2">
    <citation type="submission" date="2024-07" db="EMBL/GenBank/DDBJ databases">
        <authorList>
            <person name="Akdeniz Z."/>
        </authorList>
    </citation>
    <scope>NUCLEOTIDE SEQUENCE [LARGE SCALE GENOMIC DNA]</scope>
</reference>
<gene>
    <name evidence="2" type="ORF">HINF_LOCUS35331</name>
    <name evidence="3" type="ORF">HINF_LOCUS56972</name>
</gene>
<dbReference type="EMBL" id="CAXDID020000311">
    <property type="protein sequence ID" value="CAL6074955.1"/>
    <property type="molecule type" value="Genomic_DNA"/>
</dbReference>
<keyword evidence="4" id="KW-1185">Reference proteome</keyword>
<evidence type="ECO:0000256" key="1">
    <source>
        <dbReference type="SAM" id="Phobius"/>
    </source>
</evidence>
<dbReference type="EMBL" id="CATOUU010000779">
    <property type="protein sequence ID" value="CAI9947686.1"/>
    <property type="molecule type" value="Genomic_DNA"/>
</dbReference>
<evidence type="ECO:0000313" key="3">
    <source>
        <dbReference type="EMBL" id="CAL6074955.1"/>
    </source>
</evidence>
<proteinExistence type="predicted"/>
<organism evidence="2">
    <name type="scientific">Hexamita inflata</name>
    <dbReference type="NCBI Taxonomy" id="28002"/>
    <lineage>
        <taxon>Eukaryota</taxon>
        <taxon>Metamonada</taxon>
        <taxon>Diplomonadida</taxon>
        <taxon>Hexamitidae</taxon>
        <taxon>Hexamitinae</taxon>
        <taxon>Hexamita</taxon>
    </lineage>
</organism>
<keyword evidence="1" id="KW-1133">Transmembrane helix</keyword>
<name>A0AA86PX69_9EUKA</name>
<evidence type="ECO:0000313" key="4">
    <source>
        <dbReference type="Proteomes" id="UP001642409"/>
    </source>
</evidence>
<dbReference type="AlphaFoldDB" id="A0AA86PX69"/>
<protein>
    <submittedName>
        <fullName evidence="3">Hypothetical_protein</fullName>
    </submittedName>
</protein>
<comment type="caution">
    <text evidence="2">The sequence shown here is derived from an EMBL/GenBank/DDBJ whole genome shotgun (WGS) entry which is preliminary data.</text>
</comment>
<sequence>MYLTSILPNCVKRQNKLQVNCYDENQILLQNEFCKVADCVSPLTGVRQKDCQADSCQKDNITCLALYCENHNTKECYVIHGKEILEEKIENGYNYMLTRNFLVQTKEHIVKAETFQLSAGASAGIAVAICIVVFMIVLVVFTDVFCDLITDQQQYIPHQTSSKEKKD</sequence>
<dbReference type="Proteomes" id="UP001642409">
    <property type="component" value="Unassembled WGS sequence"/>
</dbReference>
<evidence type="ECO:0000313" key="2">
    <source>
        <dbReference type="EMBL" id="CAI9947686.1"/>
    </source>
</evidence>